<accession>A0A645GI78</accession>
<comment type="caution">
    <text evidence="1">The sequence shown here is derived from an EMBL/GenBank/DDBJ whole genome shotgun (WGS) entry which is preliminary data.</text>
</comment>
<name>A0A645GI78_9ZZZZ</name>
<organism evidence="1">
    <name type="scientific">bioreactor metagenome</name>
    <dbReference type="NCBI Taxonomy" id="1076179"/>
    <lineage>
        <taxon>unclassified sequences</taxon>
        <taxon>metagenomes</taxon>
        <taxon>ecological metagenomes</taxon>
    </lineage>
</organism>
<evidence type="ECO:0000313" key="1">
    <source>
        <dbReference type="EMBL" id="MPN26681.1"/>
    </source>
</evidence>
<reference evidence="1" key="1">
    <citation type="submission" date="2019-08" db="EMBL/GenBank/DDBJ databases">
        <authorList>
            <person name="Kucharzyk K."/>
            <person name="Murdoch R.W."/>
            <person name="Higgins S."/>
            <person name="Loffler F."/>
        </authorList>
    </citation>
    <scope>NUCLEOTIDE SEQUENCE</scope>
</reference>
<gene>
    <name evidence="1" type="ORF">SDC9_174106</name>
</gene>
<proteinExistence type="predicted"/>
<sequence>MHGYGHLGLFQCIVIKQATVDKAVVVLRLDKDSGRRI</sequence>
<dbReference type="AlphaFoldDB" id="A0A645GI78"/>
<dbReference type="EMBL" id="VSSQ01076271">
    <property type="protein sequence ID" value="MPN26681.1"/>
    <property type="molecule type" value="Genomic_DNA"/>
</dbReference>
<protein>
    <submittedName>
        <fullName evidence="1">Uncharacterized protein</fullName>
    </submittedName>
</protein>